<evidence type="ECO:0000313" key="8">
    <source>
        <dbReference type="Proteomes" id="UP000011713"/>
    </source>
</evidence>
<keyword evidence="8" id="KW-1185">Reference proteome</keyword>
<feature type="coiled-coil region" evidence="5">
    <location>
        <begin position="200"/>
        <end position="241"/>
    </location>
</feature>
<evidence type="ECO:0000256" key="5">
    <source>
        <dbReference type="SAM" id="Coils"/>
    </source>
</evidence>
<sequence>MTATAVEMPSYEALQSQLYAMSYSEPLGVESVSLVYRLLHDLKEVTEAKEETEQKLEHAQNEALELAQRLQPLTQENAELTRENNSVGGCEGCTKLYLEIIHQEEAITERERAFELELEALHDDMRKLQLTTYHKTQQCNEKASSYIEMLCCAEQEVIKLRTQWEQMLAAIATSALPSAAMKRSATPRSLQRFSLDSHPMKNMQQQSEELTQVARDVHKQLAELTAENVKLQAQCDQLHAKLGHREQEIDELSNYSVEAANNQTTSSAESQELEEQYHTREKEEAAAVQVELLSAQINSLKDEVTRYERRLRDAAEQICRNDSITEKLQQAELDREHMEEELRVLQSKYRILEGKNLQCEDAHRELDSDPAAANENLAEEEEHMDVVSLKKQVETLKAHKDRLEDALRAMQHDKMAYTNALANANSHNRVLTSDLARDEASVKELTAVKANLEQSLADTRASLAASARERDVLHESLEQSESNRTLISEKKASLDRELRSLKKTLCERDDECRSLNHALLVCKREVERLTGKLDKLETAARNAGGSDEAQDERAAVHAQETKWLLDEQHDLRCAKEALMLRVINVEEDLQETKTLLEEAELEKKGLTERADTALEMQGNLESMLETKKRESRDLQNQLIESKEKIRLLIDKQHQAQTLLCRHEGTEDEKLIVQNEAAALKRHVEELRDQNASLRNRVENENLQAKRLSDQIRNLQAECAVMSKKCTTLDKEKADLLDSYENAMVELRTARQSWNYYQNEFEKLSSEVQAQQHSLSSGQDALQSSHVSISDLKKQVQRLQSELKLKHNNLAHVETRLEQEKTTHKSIHTQLVLLQDELLQAKETNGAREIALQQLREENQAKDRALTEKTEALENCKLLIEQMESSRDQLVFQTKQRQQQIQRHQQEIDDLRTKITSLKNENSAKVVEIASLKKLAQTLDREKDAVNDQLDILTEKYQEIEKQSGELRQAVEAKQSDAAGLQEQMRNLVNKLNESEDKLGKMQAHCSKLENELDRLEHLKGVHTAELTALAQDLENMTVENQAIAEECTRLQRMEHSRSQSAKSMKQSTREIERQRDTLQIELEDLRHTYRSLIQEQEGMQKARAEMLALQDELASVNESLRKQVAAFDNQLQTLREKNVTLTTEATTYRDQVSFLTEKLQKSEEKQDDLQTRMQQLVQELDTQKQISTEISAQRYGAQAENATVSQRIVHLEAKLSNCKYEVQSLQAKLRDEQSQRRSLEEVASTLRQKIATNENVISHLEEQRNAMAQEIQASYLRQVPVSTAIMDMSELNHALPSVGEVSHMLRSKAPGAKRDHSTPPPISPNTTGSTPESGEKSSSASFSLLPYHAIEKAQMKCQELEDRLAQQDDTIKESLCEPFITILWLRH</sequence>
<accession>M4BQJ3</accession>
<feature type="region of interest" description="Disordered" evidence="6">
    <location>
        <begin position="1052"/>
        <end position="1072"/>
    </location>
</feature>
<dbReference type="GO" id="GO:0005814">
    <property type="term" value="C:centriole"/>
    <property type="evidence" value="ECO:0007669"/>
    <property type="project" value="UniProtKB-SubCell"/>
</dbReference>
<dbReference type="eggNOG" id="ENOG502RRYY">
    <property type="taxonomic scope" value="Eukaryota"/>
</dbReference>
<keyword evidence="5" id="KW-0175">Coiled coil</keyword>
<evidence type="ECO:0000256" key="4">
    <source>
        <dbReference type="ARBA" id="ARBA00038123"/>
    </source>
</evidence>
<dbReference type="VEuPathDB" id="FungiDB:HpaG808682"/>
<name>M4BQJ3_HYAAE</name>
<evidence type="ECO:0000256" key="6">
    <source>
        <dbReference type="SAM" id="MobiDB-lite"/>
    </source>
</evidence>
<dbReference type="InterPro" id="IPR051877">
    <property type="entry name" value="Centriole_BasalBody_StrucProt"/>
</dbReference>
<dbReference type="OMA" id="TQKTQQC"/>
<feature type="coiled-coil region" evidence="5">
    <location>
        <begin position="386"/>
        <end position="462"/>
    </location>
</feature>
<keyword evidence="2" id="KW-0963">Cytoplasm</keyword>
<dbReference type="Proteomes" id="UP000011713">
    <property type="component" value="Unassembled WGS sequence"/>
</dbReference>
<evidence type="ECO:0000256" key="1">
    <source>
        <dbReference type="ARBA" id="ARBA00004114"/>
    </source>
</evidence>
<comment type="subcellular location">
    <subcellularLocation>
        <location evidence="1">Cytoplasm</location>
        <location evidence="1">Cytoskeleton</location>
        <location evidence="1">Microtubule organizing center</location>
        <location evidence="1">Centrosome</location>
        <location evidence="1">Centriole</location>
    </subcellularLocation>
</comment>
<reference evidence="7" key="2">
    <citation type="submission" date="2015-06" db="UniProtKB">
        <authorList>
            <consortium name="EnsemblProtists"/>
        </authorList>
    </citation>
    <scope>IDENTIFICATION</scope>
    <source>
        <strain evidence="7">Emoy2</strain>
    </source>
</reference>
<feature type="coiled-coil region" evidence="5">
    <location>
        <begin position="1350"/>
        <end position="1377"/>
    </location>
</feature>
<keyword evidence="3" id="KW-0206">Cytoskeleton</keyword>
<evidence type="ECO:0000256" key="3">
    <source>
        <dbReference type="ARBA" id="ARBA00023212"/>
    </source>
</evidence>
<dbReference type="EMBL" id="JH598573">
    <property type="status" value="NOT_ANNOTATED_CDS"/>
    <property type="molecule type" value="Genomic_DNA"/>
</dbReference>
<dbReference type="STRING" id="559515.M4BQJ3"/>
<comment type="similarity">
    <text evidence="4">Belongs to the CEP135/TSGA10 family.</text>
</comment>
<feature type="coiled-coil region" evidence="5">
    <location>
        <begin position="283"/>
        <end position="355"/>
    </location>
</feature>
<feature type="compositionally biased region" description="Low complexity" evidence="6">
    <location>
        <begin position="1327"/>
        <end position="1340"/>
    </location>
</feature>
<dbReference type="PANTHER" id="PTHR20544">
    <property type="entry name" value="CENTROSOMAL PROTEIN CEP135"/>
    <property type="match status" value="1"/>
</dbReference>
<feature type="coiled-coil region" evidence="5">
    <location>
        <begin position="582"/>
        <end position="731"/>
    </location>
</feature>
<dbReference type="HOGENOM" id="CLU_005785_0_0_1"/>
<feature type="coiled-coil region" evidence="5">
    <location>
        <begin position="42"/>
        <end position="83"/>
    </location>
</feature>
<dbReference type="Gene3D" id="1.10.287.1490">
    <property type="match status" value="2"/>
</dbReference>
<evidence type="ECO:0000256" key="2">
    <source>
        <dbReference type="ARBA" id="ARBA00022490"/>
    </source>
</evidence>
<feature type="coiled-coil region" evidence="5">
    <location>
        <begin position="781"/>
        <end position="815"/>
    </location>
</feature>
<proteinExistence type="inferred from homology"/>
<reference evidence="8" key="1">
    <citation type="journal article" date="2010" name="Science">
        <title>Signatures of adaptation to obligate biotrophy in the Hyaloperonospora arabidopsidis genome.</title>
        <authorList>
            <person name="Baxter L."/>
            <person name="Tripathy S."/>
            <person name="Ishaque N."/>
            <person name="Boot N."/>
            <person name="Cabral A."/>
            <person name="Kemen E."/>
            <person name="Thines M."/>
            <person name="Ah-Fong A."/>
            <person name="Anderson R."/>
            <person name="Badejoko W."/>
            <person name="Bittner-Eddy P."/>
            <person name="Boore J.L."/>
            <person name="Chibucos M.C."/>
            <person name="Coates M."/>
            <person name="Dehal P."/>
            <person name="Delehaunty K."/>
            <person name="Dong S."/>
            <person name="Downton P."/>
            <person name="Dumas B."/>
            <person name="Fabro G."/>
            <person name="Fronick C."/>
            <person name="Fuerstenberg S.I."/>
            <person name="Fulton L."/>
            <person name="Gaulin E."/>
            <person name="Govers F."/>
            <person name="Hughes L."/>
            <person name="Humphray S."/>
            <person name="Jiang R.H."/>
            <person name="Judelson H."/>
            <person name="Kamoun S."/>
            <person name="Kyung K."/>
            <person name="Meijer H."/>
            <person name="Minx P."/>
            <person name="Morris P."/>
            <person name="Nelson J."/>
            <person name="Phuntumart V."/>
            <person name="Qutob D."/>
            <person name="Rehmany A."/>
            <person name="Rougon-Cardoso A."/>
            <person name="Ryden P."/>
            <person name="Torto-Alalibo T."/>
            <person name="Studholme D."/>
            <person name="Wang Y."/>
            <person name="Win J."/>
            <person name="Wood J."/>
            <person name="Clifton S.W."/>
            <person name="Rogers J."/>
            <person name="Van den Ackerveken G."/>
            <person name="Jones J.D."/>
            <person name="McDowell J.M."/>
            <person name="Beynon J."/>
            <person name="Tyler B.M."/>
        </authorList>
    </citation>
    <scope>NUCLEOTIDE SEQUENCE [LARGE SCALE GENOMIC DNA]</scope>
    <source>
        <strain evidence="8">Emoy2</strain>
    </source>
</reference>
<evidence type="ECO:0000313" key="7">
    <source>
        <dbReference type="EnsemblProtists" id="HpaP808682"/>
    </source>
</evidence>
<protein>
    <submittedName>
        <fullName evidence="7">Uncharacterized protein</fullName>
    </submittedName>
</protein>
<organism evidence="7 8">
    <name type="scientific">Hyaloperonospora arabidopsidis (strain Emoy2)</name>
    <name type="common">Downy mildew agent</name>
    <name type="synonym">Peronospora arabidopsidis</name>
    <dbReference type="NCBI Taxonomy" id="559515"/>
    <lineage>
        <taxon>Eukaryota</taxon>
        <taxon>Sar</taxon>
        <taxon>Stramenopiles</taxon>
        <taxon>Oomycota</taxon>
        <taxon>Peronosporomycetes</taxon>
        <taxon>Peronosporales</taxon>
        <taxon>Peronosporaceae</taxon>
        <taxon>Hyaloperonospora</taxon>
    </lineage>
</organism>
<dbReference type="InParanoid" id="M4BQJ3"/>
<dbReference type="PANTHER" id="PTHR20544:SF0">
    <property type="entry name" value="NUCLEOPROTEIN TPR_MLP1 DOMAIN-CONTAINING PROTEIN"/>
    <property type="match status" value="1"/>
</dbReference>
<feature type="region of interest" description="Disordered" evidence="6">
    <location>
        <begin position="1307"/>
        <end position="1340"/>
    </location>
</feature>
<dbReference type="EnsemblProtists" id="HpaT808682">
    <property type="protein sequence ID" value="HpaP808682"/>
    <property type="gene ID" value="HpaG808682"/>
</dbReference>